<gene>
    <name evidence="2" type="ORF">Hypma_002662</name>
</gene>
<dbReference type="InParanoid" id="A0A369J439"/>
<reference evidence="2" key="1">
    <citation type="submission" date="2018-04" db="EMBL/GenBank/DDBJ databases">
        <title>Whole genome sequencing of Hypsizygus marmoreus.</title>
        <authorList>
            <person name="Choi I.-G."/>
            <person name="Min B."/>
            <person name="Kim J.-G."/>
            <person name="Kim S."/>
            <person name="Oh Y.-L."/>
            <person name="Kong W.-S."/>
            <person name="Park H."/>
            <person name="Jeong J."/>
            <person name="Song E.-S."/>
        </authorList>
    </citation>
    <scope>NUCLEOTIDE SEQUENCE [LARGE SCALE GENOMIC DNA]</scope>
    <source>
        <strain evidence="2">51987-8</strain>
    </source>
</reference>
<evidence type="ECO:0000313" key="2">
    <source>
        <dbReference type="EMBL" id="RDB16809.1"/>
    </source>
</evidence>
<feature type="region of interest" description="Disordered" evidence="1">
    <location>
        <begin position="1"/>
        <end position="24"/>
    </location>
</feature>
<accession>A0A369J439</accession>
<protein>
    <submittedName>
        <fullName evidence="2">Uncharacterized protein</fullName>
    </submittedName>
</protein>
<dbReference type="EMBL" id="LUEZ02000122">
    <property type="protein sequence ID" value="RDB16809.1"/>
    <property type="molecule type" value="Genomic_DNA"/>
</dbReference>
<dbReference type="AlphaFoldDB" id="A0A369J439"/>
<organism evidence="2 3">
    <name type="scientific">Hypsizygus marmoreus</name>
    <name type="common">White beech mushroom</name>
    <name type="synonym">Agaricus marmoreus</name>
    <dbReference type="NCBI Taxonomy" id="39966"/>
    <lineage>
        <taxon>Eukaryota</taxon>
        <taxon>Fungi</taxon>
        <taxon>Dikarya</taxon>
        <taxon>Basidiomycota</taxon>
        <taxon>Agaricomycotina</taxon>
        <taxon>Agaricomycetes</taxon>
        <taxon>Agaricomycetidae</taxon>
        <taxon>Agaricales</taxon>
        <taxon>Tricholomatineae</taxon>
        <taxon>Lyophyllaceae</taxon>
        <taxon>Hypsizygus</taxon>
    </lineage>
</organism>
<name>A0A369J439_HYPMA</name>
<comment type="caution">
    <text evidence="2">The sequence shown here is derived from an EMBL/GenBank/DDBJ whole genome shotgun (WGS) entry which is preliminary data.</text>
</comment>
<feature type="compositionally biased region" description="Polar residues" evidence="1">
    <location>
        <begin position="1"/>
        <end position="10"/>
    </location>
</feature>
<evidence type="ECO:0000256" key="1">
    <source>
        <dbReference type="SAM" id="MobiDB-lite"/>
    </source>
</evidence>
<keyword evidence="3" id="KW-1185">Reference proteome</keyword>
<proteinExistence type="predicted"/>
<evidence type="ECO:0000313" key="3">
    <source>
        <dbReference type="Proteomes" id="UP000076154"/>
    </source>
</evidence>
<dbReference type="Proteomes" id="UP000076154">
    <property type="component" value="Unassembled WGS sequence"/>
</dbReference>
<sequence length="153" mass="16582">MCSTTHSQPPHAQPHSRMVGPVAPPTESIDSFNVTLPTALDHSVRARVEKFNVMTPFFGGSPRVLSKFTADDQCMVLADMVGLNGAVHILLNSRGPRAYLPPPAAPSHRCACDDVMCSVSCHRHDFAISVVSLPPPIRLSFTRSSLVAFTPRH</sequence>
<dbReference type="OrthoDB" id="7700931at2759"/>